<keyword evidence="1" id="KW-0812">Transmembrane</keyword>
<organism evidence="2 3">
    <name type="scientific">Arthrobacter oryzae</name>
    <dbReference type="NCBI Taxonomy" id="409290"/>
    <lineage>
        <taxon>Bacteria</taxon>
        <taxon>Bacillati</taxon>
        <taxon>Actinomycetota</taxon>
        <taxon>Actinomycetes</taxon>
        <taxon>Micrococcales</taxon>
        <taxon>Micrococcaceae</taxon>
        <taxon>Arthrobacter</taxon>
    </lineage>
</organism>
<evidence type="ECO:0000256" key="1">
    <source>
        <dbReference type="SAM" id="Phobius"/>
    </source>
</evidence>
<name>A0A3N0C083_9MICC</name>
<feature type="transmembrane region" description="Helical" evidence="1">
    <location>
        <begin position="23"/>
        <end position="42"/>
    </location>
</feature>
<sequence length="134" mass="14223">MNQHAVSTESGGYIFAFSISRTWLRIAGLCAVAAGVIIAVVANATEPFRGPLGIAFGVLAITLLIAYTLSRSSRRQKLELAPPAAHIGGHQVMVGKLRRKKSLASELSLVTELHAKGALSDEEFSLAKRRLLGG</sequence>
<gene>
    <name evidence="2" type="ORF">D7003_09665</name>
</gene>
<protein>
    <submittedName>
        <fullName evidence="2">SHOCT domain-containing protein</fullName>
    </submittedName>
</protein>
<keyword evidence="1" id="KW-0472">Membrane</keyword>
<comment type="caution">
    <text evidence="2">The sequence shown here is derived from an EMBL/GenBank/DDBJ whole genome shotgun (WGS) entry which is preliminary data.</text>
</comment>
<keyword evidence="1" id="KW-1133">Transmembrane helix</keyword>
<dbReference type="Proteomes" id="UP000273807">
    <property type="component" value="Unassembled WGS sequence"/>
</dbReference>
<keyword evidence="3" id="KW-1185">Reference proteome</keyword>
<reference evidence="2 3" key="1">
    <citation type="submission" date="2018-10" db="EMBL/GenBank/DDBJ databases">
        <title>Genome sequencing of Arthrobacter oryzae TNB02.</title>
        <authorList>
            <person name="Cho Y.-J."/>
            <person name="Cho A."/>
            <person name="Kim O.-S."/>
        </authorList>
    </citation>
    <scope>NUCLEOTIDE SEQUENCE [LARGE SCALE GENOMIC DNA]</scope>
    <source>
        <strain evidence="2 3">TNB02</strain>
    </source>
</reference>
<evidence type="ECO:0000313" key="3">
    <source>
        <dbReference type="Proteomes" id="UP000273807"/>
    </source>
</evidence>
<dbReference type="AlphaFoldDB" id="A0A3N0C083"/>
<feature type="transmembrane region" description="Helical" evidence="1">
    <location>
        <begin position="48"/>
        <end position="69"/>
    </location>
</feature>
<proteinExistence type="predicted"/>
<accession>A0A3N0C083</accession>
<dbReference type="EMBL" id="RBED01000091">
    <property type="protein sequence ID" value="RNL55670.1"/>
    <property type="molecule type" value="Genomic_DNA"/>
</dbReference>
<evidence type="ECO:0000313" key="2">
    <source>
        <dbReference type="EMBL" id="RNL55670.1"/>
    </source>
</evidence>